<dbReference type="SUPFAM" id="SSF53756">
    <property type="entry name" value="UDP-Glycosyltransferase/glycogen phosphorylase"/>
    <property type="match status" value="1"/>
</dbReference>
<evidence type="ECO:0000256" key="1">
    <source>
        <dbReference type="ARBA" id="ARBA00006962"/>
    </source>
</evidence>
<dbReference type="InterPro" id="IPR010610">
    <property type="entry name" value="EryCIII-like_C"/>
</dbReference>
<dbReference type="CAZy" id="GT1">
    <property type="family name" value="Glycosyltransferase Family 1"/>
</dbReference>
<proteinExistence type="inferred from homology"/>
<feature type="domain" description="Erythromycin biosynthesis protein CIII-like C-terminal" evidence="4">
    <location>
        <begin position="232"/>
        <end position="375"/>
    </location>
</feature>
<dbReference type="Pfam" id="PF06722">
    <property type="entry name" value="EryCIII-like_C"/>
    <property type="match status" value="1"/>
</dbReference>
<dbReference type="PANTHER" id="PTHR48050">
    <property type="entry name" value="STEROL 3-BETA-GLUCOSYLTRANSFERASE"/>
    <property type="match status" value="1"/>
</dbReference>
<keyword evidence="3 6" id="KW-0808">Transferase</keyword>
<keyword evidence="2" id="KW-0328">Glycosyltransferase</keyword>
<name>Q67G38_9ACTN</name>
<evidence type="ECO:0000259" key="5">
    <source>
        <dbReference type="Pfam" id="PF21036"/>
    </source>
</evidence>
<dbReference type="PANTHER" id="PTHR48050:SF13">
    <property type="entry name" value="STEROL 3-BETA-GLUCOSYLTRANSFERASE UGT80A2"/>
    <property type="match status" value="1"/>
</dbReference>
<dbReference type="AlphaFoldDB" id="Q67G38"/>
<evidence type="ECO:0000256" key="3">
    <source>
        <dbReference type="ARBA" id="ARBA00022679"/>
    </source>
</evidence>
<dbReference type="GO" id="GO:0017000">
    <property type="term" value="P:antibiotic biosynthetic process"/>
    <property type="evidence" value="ECO:0007669"/>
    <property type="project" value="UniProtKB-ARBA"/>
</dbReference>
<dbReference type="Pfam" id="PF21036">
    <property type="entry name" value="EryCIII-like_N"/>
    <property type="match status" value="1"/>
</dbReference>
<dbReference type="EMBL" id="AY196994">
    <property type="protein sequence ID" value="AAP85354.1"/>
    <property type="molecule type" value="Genomic_DNA"/>
</dbReference>
<evidence type="ECO:0000256" key="2">
    <source>
        <dbReference type="ARBA" id="ARBA00022676"/>
    </source>
</evidence>
<comment type="similarity">
    <text evidence="1">Belongs to the glycosyltransferase 28 family.</text>
</comment>
<dbReference type="GO" id="GO:0008194">
    <property type="term" value="F:UDP-glycosyltransferase activity"/>
    <property type="evidence" value="ECO:0007669"/>
    <property type="project" value="InterPro"/>
</dbReference>
<organism evidence="6">
    <name type="scientific">Streptomyces griseoruber</name>
    <dbReference type="NCBI Taxonomy" id="1943"/>
    <lineage>
        <taxon>Bacteria</taxon>
        <taxon>Bacillati</taxon>
        <taxon>Actinomycetota</taxon>
        <taxon>Actinomycetes</taxon>
        <taxon>Kitasatosporales</taxon>
        <taxon>Streptomycetaceae</taxon>
        <taxon>Streptomyces</taxon>
    </lineage>
</organism>
<dbReference type="InterPro" id="IPR050426">
    <property type="entry name" value="Glycosyltransferase_28"/>
</dbReference>
<dbReference type="InterPro" id="IPR048284">
    <property type="entry name" value="EryCIII-like_N"/>
</dbReference>
<evidence type="ECO:0000313" key="6">
    <source>
        <dbReference type="EMBL" id="AAP85354.1"/>
    </source>
</evidence>
<feature type="domain" description="Erythromycin biosynthesis protein CIII-like N-terminal" evidence="5">
    <location>
        <begin position="22"/>
        <end position="218"/>
    </location>
</feature>
<evidence type="ECO:0000259" key="4">
    <source>
        <dbReference type="Pfam" id="PF06722"/>
    </source>
</evidence>
<dbReference type="CDD" id="cd03784">
    <property type="entry name" value="GT1_Gtf-like"/>
    <property type="match status" value="1"/>
</dbReference>
<dbReference type="Gene3D" id="3.40.50.2000">
    <property type="entry name" value="Glycogen Phosphorylase B"/>
    <property type="match status" value="2"/>
</dbReference>
<accession>Q67G38</accession>
<sequence length="379" mass="39890">MKVLVNTGPAHPLFFPLVPLAWALHAAGHHVLVATPESFEPVVRGAGLRMAPVYGPLDMGEVMGRDREGNRLRVPDSEEEMADGVGCGFARLAVRTLEPTVELVGSWRPDLVIGESYSFASAAIAAAVHGVPWVKHTVGPGDLPVTAALARELAPELKEHGLVEMPRPDLVLDNCPPLMGGPAPDTTPVRYVPYGEPGVVPDWALRPGVRPRVLVTLGSVQPQIGGLPALAEMLAAVAELPVDLVVAVADHLVPGLGPLPANVIAAGWQSLTAVLPGCDLAVHHGGPGTMMACSFHGLPQVIVPGRGKPLDEIRRLAATGAVTEVPPAELTPHALRDACRTLLDDPGRRERARALRDHIAEQPSPLRVVGVLEELAAAR</sequence>
<dbReference type="InterPro" id="IPR002213">
    <property type="entry name" value="UDP_glucos_trans"/>
</dbReference>
<dbReference type="GO" id="GO:0016758">
    <property type="term" value="F:hexosyltransferase activity"/>
    <property type="evidence" value="ECO:0007669"/>
    <property type="project" value="UniProtKB-ARBA"/>
</dbReference>
<reference evidence="6" key="1">
    <citation type="journal article" date="2004" name="Chem. Biol.">
        <title>The hedamycin locus implicates a novel aromatic PKS priming mechanism.</title>
        <authorList>
            <person name="Bililign T."/>
            <person name="Hyun C.G."/>
            <person name="Williams J.S."/>
            <person name="Czisny A.M."/>
            <person name="Thorson J.S."/>
        </authorList>
    </citation>
    <scope>NUCLEOTIDE SEQUENCE</scope>
</reference>
<protein>
    <submittedName>
        <fullName evidence="6">Glycosyltransferase</fullName>
    </submittedName>
</protein>